<feature type="compositionally biased region" description="Low complexity" evidence="1">
    <location>
        <begin position="263"/>
        <end position="275"/>
    </location>
</feature>
<reference evidence="2 3" key="1">
    <citation type="submission" date="2013-11" db="EMBL/GenBank/DDBJ databases">
        <title>The Genome Sequence of Phytophthora parasitica CJ01A1.</title>
        <authorList>
            <consortium name="The Broad Institute Genomics Platform"/>
            <person name="Russ C."/>
            <person name="Tyler B."/>
            <person name="Panabieres F."/>
            <person name="Shan W."/>
            <person name="Tripathy S."/>
            <person name="Grunwald N."/>
            <person name="Machado M."/>
            <person name="Johnson C.S."/>
            <person name="Walker B."/>
            <person name="Young S.K."/>
            <person name="Zeng Q."/>
            <person name="Gargeya S."/>
            <person name="Fitzgerald M."/>
            <person name="Haas B."/>
            <person name="Abouelleil A."/>
            <person name="Allen A.W."/>
            <person name="Alvarado L."/>
            <person name="Arachchi H.M."/>
            <person name="Berlin A.M."/>
            <person name="Chapman S.B."/>
            <person name="Gainer-Dewar J."/>
            <person name="Goldberg J."/>
            <person name="Griggs A."/>
            <person name="Gujja S."/>
            <person name="Hansen M."/>
            <person name="Howarth C."/>
            <person name="Imamovic A."/>
            <person name="Ireland A."/>
            <person name="Larimer J."/>
            <person name="McCowan C."/>
            <person name="Murphy C."/>
            <person name="Pearson M."/>
            <person name="Poon T.W."/>
            <person name="Priest M."/>
            <person name="Roberts A."/>
            <person name="Saif S."/>
            <person name="Shea T."/>
            <person name="Sisk P."/>
            <person name="Sykes S."/>
            <person name="Wortman J."/>
            <person name="Nusbaum C."/>
            <person name="Birren B."/>
        </authorList>
    </citation>
    <scope>NUCLEOTIDE SEQUENCE [LARGE SCALE GENOMIC DNA]</scope>
    <source>
        <strain evidence="2 3">CJ01A1</strain>
    </source>
</reference>
<feature type="compositionally biased region" description="Polar residues" evidence="1">
    <location>
        <begin position="54"/>
        <end position="67"/>
    </location>
</feature>
<dbReference type="Proteomes" id="UP000018958">
    <property type="component" value="Unassembled WGS sequence"/>
</dbReference>
<evidence type="ECO:0000313" key="3">
    <source>
        <dbReference type="Proteomes" id="UP000018958"/>
    </source>
</evidence>
<feature type="compositionally biased region" description="Polar residues" evidence="1">
    <location>
        <begin position="113"/>
        <end position="124"/>
    </location>
</feature>
<dbReference type="AlphaFoldDB" id="W2W1N6"/>
<dbReference type="OrthoDB" id="146917at2759"/>
<feature type="region of interest" description="Disordered" evidence="1">
    <location>
        <begin position="164"/>
        <end position="214"/>
    </location>
</feature>
<protein>
    <submittedName>
        <fullName evidence="2">Uncharacterized protein</fullName>
    </submittedName>
</protein>
<proteinExistence type="predicted"/>
<gene>
    <name evidence="2" type="ORF">F441_18766</name>
</gene>
<evidence type="ECO:0000256" key="1">
    <source>
        <dbReference type="SAM" id="MobiDB-lite"/>
    </source>
</evidence>
<accession>W2W1N6</accession>
<feature type="compositionally biased region" description="Polar residues" evidence="1">
    <location>
        <begin position="164"/>
        <end position="191"/>
    </location>
</feature>
<feature type="region of interest" description="Disordered" evidence="1">
    <location>
        <begin position="250"/>
        <end position="275"/>
    </location>
</feature>
<sequence length="335" mass="35864">MKIYAGCKRLFSALEDVVGSAAAVTLDVKKRKPSTASLGALEGAALGEGKADHSTASLEASKVSQKPRSLHEDDSNADRSCMISRPALVNVRSPDTSSRASPLGSPSYRAPTPNDSMPGQSHSWLRSGRGSVRVFSHPQVSPQASIVSLPLSDFQLSETSTFADTAASSQVTESENWDTFSPARSYSSTGTLPPGVPSPGARTPPPEAVVGQSPRRPCRVIEIAPHRYRYNGSRRVDEWFGECFESDGYDSKDIDDISTPPRQSAQGSSQDSASAVSVASSPGFVLLGDTSLQSARSEWRREFWPVEVMVLIAQYNPDGIKFPRDASEDAGKGQQ</sequence>
<feature type="non-terminal residue" evidence="2">
    <location>
        <position position="335"/>
    </location>
</feature>
<feature type="region of interest" description="Disordered" evidence="1">
    <location>
        <begin position="42"/>
        <end position="125"/>
    </location>
</feature>
<dbReference type="EMBL" id="ANIX01003758">
    <property type="protein sequence ID" value="ETP04467.1"/>
    <property type="molecule type" value="Genomic_DNA"/>
</dbReference>
<feature type="compositionally biased region" description="Pro residues" evidence="1">
    <location>
        <begin position="194"/>
        <end position="207"/>
    </location>
</feature>
<organism evidence="2 3">
    <name type="scientific">Phytophthora nicotianae CJ01A1</name>
    <dbReference type="NCBI Taxonomy" id="1317063"/>
    <lineage>
        <taxon>Eukaryota</taxon>
        <taxon>Sar</taxon>
        <taxon>Stramenopiles</taxon>
        <taxon>Oomycota</taxon>
        <taxon>Peronosporomycetes</taxon>
        <taxon>Peronosporales</taxon>
        <taxon>Peronosporaceae</taxon>
        <taxon>Phytophthora</taxon>
    </lineage>
</organism>
<comment type="caution">
    <text evidence="2">The sequence shown here is derived from an EMBL/GenBank/DDBJ whole genome shotgun (WGS) entry which is preliminary data.</text>
</comment>
<name>W2W1N6_PHYNI</name>
<evidence type="ECO:0000313" key="2">
    <source>
        <dbReference type="EMBL" id="ETP04467.1"/>
    </source>
</evidence>